<dbReference type="CDD" id="cd07042">
    <property type="entry name" value="STAS_SulP_like_sulfate_transporter"/>
    <property type="match status" value="1"/>
</dbReference>
<reference evidence="7 8" key="1">
    <citation type="journal article" date="2019" name="Int. J. Syst. Evol. Microbiol.">
        <title>The Global Catalogue of Microorganisms (GCM) 10K type strain sequencing project: providing services to taxonomists for standard genome sequencing and annotation.</title>
        <authorList>
            <consortium name="The Broad Institute Genomics Platform"/>
            <consortium name="The Broad Institute Genome Sequencing Center for Infectious Disease"/>
            <person name="Wu L."/>
            <person name="Ma J."/>
        </authorList>
    </citation>
    <scope>NUCLEOTIDE SEQUENCE [LARGE SCALE GENOMIC DNA]</scope>
    <source>
        <strain evidence="7 8">JCM 13008</strain>
    </source>
</reference>
<dbReference type="SUPFAM" id="SSF52091">
    <property type="entry name" value="SpoIIaa-like"/>
    <property type="match status" value="1"/>
</dbReference>
<evidence type="ECO:0000256" key="3">
    <source>
        <dbReference type="ARBA" id="ARBA00022989"/>
    </source>
</evidence>
<dbReference type="Proteomes" id="UP001501581">
    <property type="component" value="Unassembled WGS sequence"/>
</dbReference>
<comment type="subcellular location">
    <subcellularLocation>
        <location evidence="1">Membrane</location>
        <topology evidence="1">Multi-pass membrane protein</topology>
    </subcellularLocation>
</comment>
<feature type="transmembrane region" description="Helical" evidence="5">
    <location>
        <begin position="205"/>
        <end position="225"/>
    </location>
</feature>
<feature type="domain" description="STAS" evidence="6">
    <location>
        <begin position="451"/>
        <end position="561"/>
    </location>
</feature>
<feature type="transmembrane region" description="Helical" evidence="5">
    <location>
        <begin position="323"/>
        <end position="342"/>
    </location>
</feature>
<evidence type="ECO:0000256" key="4">
    <source>
        <dbReference type="ARBA" id="ARBA00023136"/>
    </source>
</evidence>
<dbReference type="RefSeq" id="WP_343992243.1">
    <property type="nucleotide sequence ID" value="NZ_BAAALG010000003.1"/>
</dbReference>
<protein>
    <submittedName>
        <fullName evidence="7">SulP family inorganic anion transporter</fullName>
    </submittedName>
</protein>
<organism evidence="7 8">
    <name type="scientific">Nocardioides dubius</name>
    <dbReference type="NCBI Taxonomy" id="317019"/>
    <lineage>
        <taxon>Bacteria</taxon>
        <taxon>Bacillati</taxon>
        <taxon>Actinomycetota</taxon>
        <taxon>Actinomycetes</taxon>
        <taxon>Propionibacteriales</taxon>
        <taxon>Nocardioidaceae</taxon>
        <taxon>Nocardioides</taxon>
    </lineage>
</organism>
<dbReference type="InterPro" id="IPR036513">
    <property type="entry name" value="STAS_dom_sf"/>
</dbReference>
<evidence type="ECO:0000313" key="7">
    <source>
        <dbReference type="EMBL" id="GAA1096496.1"/>
    </source>
</evidence>
<evidence type="ECO:0000259" key="6">
    <source>
        <dbReference type="PROSITE" id="PS50801"/>
    </source>
</evidence>
<evidence type="ECO:0000256" key="1">
    <source>
        <dbReference type="ARBA" id="ARBA00004141"/>
    </source>
</evidence>
<dbReference type="Pfam" id="PF00916">
    <property type="entry name" value="Sulfate_transp"/>
    <property type="match status" value="1"/>
</dbReference>
<feature type="transmembrane region" description="Helical" evidence="5">
    <location>
        <begin position="176"/>
        <end position="198"/>
    </location>
</feature>
<accession>A0ABN1TP83</accession>
<dbReference type="InterPro" id="IPR001902">
    <property type="entry name" value="SLC26A/SulP_fam"/>
</dbReference>
<dbReference type="InterPro" id="IPR002645">
    <property type="entry name" value="STAS_dom"/>
</dbReference>
<evidence type="ECO:0000313" key="8">
    <source>
        <dbReference type="Proteomes" id="UP001501581"/>
    </source>
</evidence>
<evidence type="ECO:0000256" key="5">
    <source>
        <dbReference type="SAM" id="Phobius"/>
    </source>
</evidence>
<name>A0ABN1TP83_9ACTN</name>
<dbReference type="EMBL" id="BAAALG010000003">
    <property type="protein sequence ID" value="GAA1096496.1"/>
    <property type="molecule type" value="Genomic_DNA"/>
</dbReference>
<keyword evidence="2 5" id="KW-0812">Transmembrane</keyword>
<dbReference type="Pfam" id="PF01740">
    <property type="entry name" value="STAS"/>
    <property type="match status" value="1"/>
</dbReference>
<dbReference type="Gene3D" id="3.30.750.24">
    <property type="entry name" value="STAS domain"/>
    <property type="match status" value="1"/>
</dbReference>
<evidence type="ECO:0000256" key="2">
    <source>
        <dbReference type="ARBA" id="ARBA00022692"/>
    </source>
</evidence>
<keyword evidence="4 5" id="KW-0472">Membrane</keyword>
<dbReference type="InterPro" id="IPR011547">
    <property type="entry name" value="SLC26A/SulP_dom"/>
</dbReference>
<comment type="caution">
    <text evidence="7">The sequence shown here is derived from an EMBL/GenBank/DDBJ whole genome shotgun (WGS) entry which is preliminary data.</text>
</comment>
<feature type="transmembrane region" description="Helical" evidence="5">
    <location>
        <begin position="348"/>
        <end position="366"/>
    </location>
</feature>
<feature type="transmembrane region" description="Helical" evidence="5">
    <location>
        <begin position="137"/>
        <end position="156"/>
    </location>
</feature>
<feature type="transmembrane region" description="Helical" evidence="5">
    <location>
        <begin position="102"/>
        <end position="125"/>
    </location>
</feature>
<feature type="transmembrane region" description="Helical" evidence="5">
    <location>
        <begin position="387"/>
        <end position="414"/>
    </location>
</feature>
<feature type="transmembrane region" description="Helical" evidence="5">
    <location>
        <begin position="245"/>
        <end position="269"/>
    </location>
</feature>
<gene>
    <name evidence="7" type="ORF">GCM10009668_11460</name>
</gene>
<keyword evidence="3 5" id="KW-1133">Transmembrane helix</keyword>
<dbReference type="PANTHER" id="PTHR11814">
    <property type="entry name" value="SULFATE TRANSPORTER"/>
    <property type="match status" value="1"/>
</dbReference>
<sequence length="579" mass="59179">MTERLSARTRARTATRRYLRRFGGRATVRRDLKAGVVLGTESVPDGLAAGLLAGVNPVHGLYAYLAGTLGGALATGSVFMTVQTTGAMGVLISDVPQTQDAATSAQALSTLALLSGMVMLGLGLARLGSLVRFIPTAVLVGFVNAVAINIVLGQLGNVTGFDSEAGNRILRAVDTVLHVAELSGPAVTVAAITVLLTLGLERTRLGPLAMLVAVAAASAAAWWIPALDVASISDAAAVPDSLPDLALPALDLVPALLVPALSLALVGLVQGAAISGSMPNPDGAYPDASADFRGQGVANLFAGVAQGMPVGGSMSATALVRDAGAATALANLVAAVVMAATILLAAPVIAATAMPALGALLVIVGVRTLRPATMLMVWRTGITQATVLTLTFVLTLLIPLQYAVLTGVAFAVLLHVTSQSNRIAVVRWVFDEGQVLPREVPPPARLDAGEVVVLVPYGSLFFAAAARLEEQLPAPAAVADDAFVVLRLRGSDDLGATSLGVLTRYAERCRAAGATLLLVGVGERVLEQLRVTGGMRALDEENVFAATDRLGASVGTALAAIEERRRSRPDPDPDITPGG</sequence>
<dbReference type="PROSITE" id="PS50801">
    <property type="entry name" value="STAS"/>
    <property type="match status" value="1"/>
</dbReference>
<keyword evidence="8" id="KW-1185">Reference proteome</keyword>
<proteinExistence type="predicted"/>
<feature type="transmembrane region" description="Helical" evidence="5">
    <location>
        <begin position="61"/>
        <end position="82"/>
    </location>
</feature>